<name>A0A382Z1U8_9ZZZZ</name>
<protein>
    <submittedName>
        <fullName evidence="1">Uncharacterized protein</fullName>
    </submittedName>
</protein>
<proteinExistence type="predicted"/>
<reference evidence="1" key="1">
    <citation type="submission" date="2018-05" db="EMBL/GenBank/DDBJ databases">
        <authorList>
            <person name="Lanie J.A."/>
            <person name="Ng W.-L."/>
            <person name="Kazmierczak K.M."/>
            <person name="Andrzejewski T.M."/>
            <person name="Davidsen T.M."/>
            <person name="Wayne K.J."/>
            <person name="Tettelin H."/>
            <person name="Glass J.I."/>
            <person name="Rusch D."/>
            <person name="Podicherti R."/>
            <person name="Tsui H.-C.T."/>
            <person name="Winkler M.E."/>
        </authorList>
    </citation>
    <scope>NUCLEOTIDE SEQUENCE</scope>
</reference>
<accession>A0A382Z1U8</accession>
<evidence type="ECO:0000313" key="1">
    <source>
        <dbReference type="EMBL" id="SVD89494.1"/>
    </source>
</evidence>
<dbReference type="AlphaFoldDB" id="A0A382Z1U8"/>
<gene>
    <name evidence="1" type="ORF">METZ01_LOCUS442348</name>
</gene>
<sequence length="89" mass="10098">MVEFQPKIEVVIDGYDVDDTYDIQNVVRIIDDCKMKFIDAVFPTGRLNIRSFGENFELGKDASGNPEKTYSRSKGWINSANSDAKFVEV</sequence>
<organism evidence="1">
    <name type="scientific">marine metagenome</name>
    <dbReference type="NCBI Taxonomy" id="408172"/>
    <lineage>
        <taxon>unclassified sequences</taxon>
        <taxon>metagenomes</taxon>
        <taxon>ecological metagenomes</taxon>
    </lineage>
</organism>
<dbReference type="EMBL" id="UINC01180345">
    <property type="protein sequence ID" value="SVD89494.1"/>
    <property type="molecule type" value="Genomic_DNA"/>
</dbReference>